<organism evidence="3 4">
    <name type="scientific">Auricularia subglabra (strain TFB-10046 / SS5)</name>
    <name type="common">White-rot fungus</name>
    <name type="synonym">Auricularia delicata (strain TFB10046)</name>
    <dbReference type="NCBI Taxonomy" id="717982"/>
    <lineage>
        <taxon>Eukaryota</taxon>
        <taxon>Fungi</taxon>
        <taxon>Dikarya</taxon>
        <taxon>Basidiomycota</taxon>
        <taxon>Agaricomycotina</taxon>
        <taxon>Agaricomycetes</taxon>
        <taxon>Auriculariales</taxon>
        <taxon>Auriculariaceae</taxon>
        <taxon>Auricularia</taxon>
    </lineage>
</organism>
<feature type="domain" description="DUF6532" evidence="2">
    <location>
        <begin position="100"/>
        <end position="204"/>
    </location>
</feature>
<gene>
    <name evidence="3" type="ORF">AURDEDRAFT_130008</name>
</gene>
<dbReference type="Proteomes" id="UP000006514">
    <property type="component" value="Unassembled WGS sequence"/>
</dbReference>
<name>J0D9Q7_AURST</name>
<feature type="compositionally biased region" description="Polar residues" evidence="1">
    <location>
        <begin position="1"/>
        <end position="22"/>
    </location>
</feature>
<reference evidence="4" key="1">
    <citation type="journal article" date="2012" name="Science">
        <title>The Paleozoic origin of enzymatic lignin decomposition reconstructed from 31 fungal genomes.</title>
        <authorList>
            <person name="Floudas D."/>
            <person name="Binder M."/>
            <person name="Riley R."/>
            <person name="Barry K."/>
            <person name="Blanchette R.A."/>
            <person name="Henrissat B."/>
            <person name="Martinez A.T."/>
            <person name="Otillar R."/>
            <person name="Spatafora J.W."/>
            <person name="Yadav J.S."/>
            <person name="Aerts A."/>
            <person name="Benoit I."/>
            <person name="Boyd A."/>
            <person name="Carlson A."/>
            <person name="Copeland A."/>
            <person name="Coutinho P.M."/>
            <person name="de Vries R.P."/>
            <person name="Ferreira P."/>
            <person name="Findley K."/>
            <person name="Foster B."/>
            <person name="Gaskell J."/>
            <person name="Glotzer D."/>
            <person name="Gorecki P."/>
            <person name="Heitman J."/>
            <person name="Hesse C."/>
            <person name="Hori C."/>
            <person name="Igarashi K."/>
            <person name="Jurgens J.A."/>
            <person name="Kallen N."/>
            <person name="Kersten P."/>
            <person name="Kohler A."/>
            <person name="Kuees U."/>
            <person name="Kumar T.K.A."/>
            <person name="Kuo A."/>
            <person name="LaButti K."/>
            <person name="Larrondo L.F."/>
            <person name="Lindquist E."/>
            <person name="Ling A."/>
            <person name="Lombard V."/>
            <person name="Lucas S."/>
            <person name="Lundell T."/>
            <person name="Martin R."/>
            <person name="McLaughlin D.J."/>
            <person name="Morgenstern I."/>
            <person name="Morin E."/>
            <person name="Murat C."/>
            <person name="Nagy L.G."/>
            <person name="Nolan M."/>
            <person name="Ohm R.A."/>
            <person name="Patyshakuliyeva A."/>
            <person name="Rokas A."/>
            <person name="Ruiz-Duenas F.J."/>
            <person name="Sabat G."/>
            <person name="Salamov A."/>
            <person name="Samejima M."/>
            <person name="Schmutz J."/>
            <person name="Slot J.C."/>
            <person name="St John F."/>
            <person name="Stenlid J."/>
            <person name="Sun H."/>
            <person name="Sun S."/>
            <person name="Syed K."/>
            <person name="Tsang A."/>
            <person name="Wiebenga A."/>
            <person name="Young D."/>
            <person name="Pisabarro A."/>
            <person name="Eastwood D.C."/>
            <person name="Martin F."/>
            <person name="Cullen D."/>
            <person name="Grigoriev I.V."/>
            <person name="Hibbett D.S."/>
        </authorList>
    </citation>
    <scope>NUCLEOTIDE SEQUENCE [LARGE SCALE GENOMIC DNA]</scope>
    <source>
        <strain evidence="4">TFB10046</strain>
    </source>
</reference>
<dbReference type="Pfam" id="PF20149">
    <property type="entry name" value="DUF6532"/>
    <property type="match status" value="2"/>
</dbReference>
<dbReference type="KEGG" id="adl:AURDEDRAFT_130008"/>
<feature type="compositionally biased region" description="Gly residues" evidence="1">
    <location>
        <begin position="218"/>
        <end position="228"/>
    </location>
</feature>
<feature type="compositionally biased region" description="Basic and acidic residues" evidence="1">
    <location>
        <begin position="74"/>
        <end position="85"/>
    </location>
</feature>
<dbReference type="AlphaFoldDB" id="J0D9Q7"/>
<dbReference type="InterPro" id="IPR045341">
    <property type="entry name" value="DUF6532"/>
</dbReference>
<protein>
    <recommendedName>
        <fullName evidence="2">DUF6532 domain-containing protein</fullName>
    </recommendedName>
</protein>
<accession>J0D9Q7</accession>
<evidence type="ECO:0000313" key="4">
    <source>
        <dbReference type="Proteomes" id="UP000006514"/>
    </source>
</evidence>
<dbReference type="OrthoDB" id="3148220at2759"/>
<feature type="region of interest" description="Disordered" evidence="1">
    <location>
        <begin position="213"/>
        <end position="236"/>
    </location>
</feature>
<feature type="region of interest" description="Disordered" evidence="1">
    <location>
        <begin position="1"/>
        <end position="89"/>
    </location>
</feature>
<dbReference type="EMBL" id="JH687859">
    <property type="protein sequence ID" value="EJD36536.1"/>
    <property type="molecule type" value="Genomic_DNA"/>
</dbReference>
<sequence>MNLRVSSTHGSQLSNTAPTQLQLGRPAQKRARTQAEPAGPASESTATIAPQTPSRTASAPESQLPYSPFVEKTNPTDKSKPRRDYQTPSTARIAELGQLRYRALIVTEDAFPLKDKRAEHLAQTVADVSVDVDKGARRLLRYQNDLGYKTVLNRLVRGTLVALARIRVGTAYALVGLSEGDAHWLAGQLLNEHSYHFRDLEWEDINVPAPAVPSQAGGTAGNAPGGAAGTAAGAAGTGAPAGASNASVAFIIRKQIVTRKHPYRHPLILELIRSEYFLDHERMARNHESHAQFNPMPLQTIALAATAMKCALDEWKTGLHRKGKISFTVEDYRSVYEAHMRELEQMNTKHRSEVLRWRRYLYTECIACSWMTLERNQSNPIKLCLLFITGVPNERTGNMECELRTLASVFSEIRGTFYGAVPAREAGQTSFLSLSRNADPALSVGEFFEAPDNLRGWALGIPRWFFGPAMDSNDFQLPATHPSRQENVRIATASKGAAYTHYKCVERLAVESSVAGKFTSKVGVELGIR</sequence>
<evidence type="ECO:0000256" key="1">
    <source>
        <dbReference type="SAM" id="MobiDB-lite"/>
    </source>
</evidence>
<dbReference type="InParanoid" id="J0D9Q7"/>
<feature type="domain" description="DUF6532" evidence="2">
    <location>
        <begin position="254"/>
        <end position="346"/>
    </location>
</feature>
<feature type="compositionally biased region" description="Polar residues" evidence="1">
    <location>
        <begin position="42"/>
        <end position="65"/>
    </location>
</feature>
<keyword evidence="4" id="KW-1185">Reference proteome</keyword>
<evidence type="ECO:0000259" key="2">
    <source>
        <dbReference type="Pfam" id="PF20149"/>
    </source>
</evidence>
<evidence type="ECO:0000313" key="3">
    <source>
        <dbReference type="EMBL" id="EJD36536.1"/>
    </source>
</evidence>
<proteinExistence type="predicted"/>